<dbReference type="AlphaFoldDB" id="A0AAV9ZPQ8"/>
<gene>
    <name evidence="4" type="ORF">R3P38DRAFT_2778684</name>
    <name evidence="3" type="ORF">R3P38DRAFT_2787524</name>
    <name evidence="2" type="ORF">R3P38DRAFT_2804522</name>
    <name evidence="1" type="ORF">R3P38DRAFT_2805239</name>
</gene>
<organism evidence="2 5">
    <name type="scientific">Favolaschia claudopus</name>
    <dbReference type="NCBI Taxonomy" id="2862362"/>
    <lineage>
        <taxon>Eukaryota</taxon>
        <taxon>Fungi</taxon>
        <taxon>Dikarya</taxon>
        <taxon>Basidiomycota</taxon>
        <taxon>Agaricomycotina</taxon>
        <taxon>Agaricomycetes</taxon>
        <taxon>Agaricomycetidae</taxon>
        <taxon>Agaricales</taxon>
        <taxon>Marasmiineae</taxon>
        <taxon>Mycenaceae</taxon>
        <taxon>Favolaschia</taxon>
    </lineage>
</organism>
<reference evidence="2 5" key="1">
    <citation type="journal article" date="2024" name="J Genomics">
        <title>Draft genome sequencing and assembly of Favolaschia claudopus CIRM-BRFM 2984 isolated from oak limbs.</title>
        <authorList>
            <person name="Navarro D."/>
            <person name="Drula E."/>
            <person name="Chaduli D."/>
            <person name="Cazenave R."/>
            <person name="Ahrendt S."/>
            <person name="Wang J."/>
            <person name="Lipzen A."/>
            <person name="Daum C."/>
            <person name="Barry K."/>
            <person name="Grigoriev I.V."/>
            <person name="Favel A."/>
            <person name="Rosso M.N."/>
            <person name="Martin F."/>
        </authorList>
    </citation>
    <scope>NUCLEOTIDE SEQUENCE [LARGE SCALE GENOMIC DNA]</scope>
    <source>
        <strain evidence="2 5">CIRM-BRFM 2984</strain>
    </source>
</reference>
<evidence type="ECO:0000313" key="4">
    <source>
        <dbReference type="EMBL" id="KAK7025910.1"/>
    </source>
</evidence>
<proteinExistence type="predicted"/>
<evidence type="ECO:0000313" key="1">
    <source>
        <dbReference type="EMBL" id="KAK6987992.1"/>
    </source>
</evidence>
<sequence>MALPPPNFAVEVLLNAFRTHYHRFAAAVTDLSTNPTDATVVARLGDDLDEFAAMAGKFTTLQTSISAMQTDVRLAYQDAVDASHHGHPVLVQSIPSDGPGRPRIQIDPDFLRWAYGHRSTARS</sequence>
<evidence type="ECO:0000313" key="5">
    <source>
        <dbReference type="Proteomes" id="UP001362999"/>
    </source>
</evidence>
<dbReference type="EMBL" id="JAWWNJ010000127">
    <property type="protein sequence ID" value="KAK6987992.1"/>
    <property type="molecule type" value="Genomic_DNA"/>
</dbReference>
<accession>A0AAV9ZPQ8</accession>
<dbReference type="EMBL" id="JAWWNJ010000122">
    <property type="protein sequence ID" value="KAK6988471.1"/>
    <property type="molecule type" value="Genomic_DNA"/>
</dbReference>
<dbReference type="EMBL" id="JAWWNJ010000056">
    <property type="protein sequence ID" value="KAK7014695.1"/>
    <property type="molecule type" value="Genomic_DNA"/>
</dbReference>
<keyword evidence="5" id="KW-1185">Reference proteome</keyword>
<dbReference type="EMBL" id="JAWWNJ010000033">
    <property type="protein sequence ID" value="KAK7025910.1"/>
    <property type="molecule type" value="Genomic_DNA"/>
</dbReference>
<name>A0AAV9ZPQ8_9AGAR</name>
<comment type="caution">
    <text evidence="2">The sequence shown here is derived from an EMBL/GenBank/DDBJ whole genome shotgun (WGS) entry which is preliminary data.</text>
</comment>
<protein>
    <submittedName>
        <fullName evidence="2">Uncharacterized protein</fullName>
    </submittedName>
</protein>
<evidence type="ECO:0000313" key="3">
    <source>
        <dbReference type="EMBL" id="KAK7014695.1"/>
    </source>
</evidence>
<evidence type="ECO:0000313" key="2">
    <source>
        <dbReference type="EMBL" id="KAK6988471.1"/>
    </source>
</evidence>
<dbReference type="Proteomes" id="UP001362999">
    <property type="component" value="Unassembled WGS sequence"/>
</dbReference>